<comment type="caution">
    <text evidence="2">The sequence shown here is derived from an EMBL/GenBank/DDBJ whole genome shotgun (WGS) entry which is preliminary data.</text>
</comment>
<feature type="chain" id="PRO_5042259828" evidence="1">
    <location>
        <begin position="17"/>
        <end position="89"/>
    </location>
</feature>
<evidence type="ECO:0000256" key="1">
    <source>
        <dbReference type="SAM" id="SignalP"/>
    </source>
</evidence>
<dbReference type="Gene3D" id="1.10.10.2590">
    <property type="entry name" value="BEN domain"/>
    <property type="match status" value="1"/>
</dbReference>
<proteinExistence type="predicted"/>
<gene>
    <name evidence="2" type="ORF">KUDE01_019619</name>
</gene>
<dbReference type="Proteomes" id="UP001228049">
    <property type="component" value="Unassembled WGS sequence"/>
</dbReference>
<feature type="non-terminal residue" evidence="2">
    <location>
        <position position="89"/>
    </location>
</feature>
<keyword evidence="1" id="KW-0732">Signal</keyword>
<accession>A0AAD9C1Q7</accession>
<evidence type="ECO:0000313" key="2">
    <source>
        <dbReference type="EMBL" id="KAK1894160.1"/>
    </source>
</evidence>
<evidence type="ECO:0000313" key="3">
    <source>
        <dbReference type="Proteomes" id="UP001228049"/>
    </source>
</evidence>
<dbReference type="EMBL" id="JASDAP010000011">
    <property type="protein sequence ID" value="KAK1894160.1"/>
    <property type="molecule type" value="Genomic_DNA"/>
</dbReference>
<dbReference type="AlphaFoldDB" id="A0AAD9C1Q7"/>
<organism evidence="2 3">
    <name type="scientific">Dissostichus eleginoides</name>
    <name type="common">Patagonian toothfish</name>
    <name type="synonym">Dissostichus amissus</name>
    <dbReference type="NCBI Taxonomy" id="100907"/>
    <lineage>
        <taxon>Eukaryota</taxon>
        <taxon>Metazoa</taxon>
        <taxon>Chordata</taxon>
        <taxon>Craniata</taxon>
        <taxon>Vertebrata</taxon>
        <taxon>Euteleostomi</taxon>
        <taxon>Actinopterygii</taxon>
        <taxon>Neopterygii</taxon>
        <taxon>Teleostei</taxon>
        <taxon>Neoteleostei</taxon>
        <taxon>Acanthomorphata</taxon>
        <taxon>Eupercaria</taxon>
        <taxon>Perciformes</taxon>
        <taxon>Notothenioidei</taxon>
        <taxon>Nototheniidae</taxon>
        <taxon>Dissostichus</taxon>
    </lineage>
</organism>
<feature type="signal peptide" evidence="1">
    <location>
        <begin position="1"/>
        <end position="16"/>
    </location>
</feature>
<name>A0AAD9C1Q7_DISEL</name>
<sequence>MARTLLMGIFSVDVLLKSNLTGGLNKVDPTAERRQALDGKKLQALLGGIKNPFNRCFPGIGHNRDNNKRDSTIVTLCVQVQVTHVGGKP</sequence>
<keyword evidence="3" id="KW-1185">Reference proteome</keyword>
<protein>
    <submittedName>
        <fullName evidence="2">Mitochondrial glycine transporter B</fullName>
    </submittedName>
</protein>
<reference evidence="2" key="1">
    <citation type="submission" date="2023-04" db="EMBL/GenBank/DDBJ databases">
        <title>Chromosome-level genome of Chaenocephalus aceratus.</title>
        <authorList>
            <person name="Park H."/>
        </authorList>
    </citation>
    <scope>NUCLEOTIDE SEQUENCE</scope>
    <source>
        <strain evidence="2">DE</strain>
        <tissue evidence="2">Muscle</tissue>
    </source>
</reference>